<accession>A0A0K2TJH9</accession>
<name>A0A0K2TJH9_LEPSM</name>
<reference evidence="1" key="1">
    <citation type="submission" date="2014-05" db="EMBL/GenBank/DDBJ databases">
        <authorList>
            <person name="Chronopoulou M."/>
        </authorList>
    </citation>
    <scope>NUCLEOTIDE SEQUENCE</scope>
    <source>
        <tissue evidence="1">Whole organism</tissue>
    </source>
</reference>
<dbReference type="AlphaFoldDB" id="A0A0K2TJH9"/>
<proteinExistence type="predicted"/>
<protein>
    <submittedName>
        <fullName evidence="1">Uncharacterized protein</fullName>
    </submittedName>
</protein>
<organism evidence="1">
    <name type="scientific">Lepeophtheirus salmonis</name>
    <name type="common">Salmon louse</name>
    <name type="synonym">Caligus salmonis</name>
    <dbReference type="NCBI Taxonomy" id="72036"/>
    <lineage>
        <taxon>Eukaryota</taxon>
        <taxon>Metazoa</taxon>
        <taxon>Ecdysozoa</taxon>
        <taxon>Arthropoda</taxon>
        <taxon>Crustacea</taxon>
        <taxon>Multicrustacea</taxon>
        <taxon>Hexanauplia</taxon>
        <taxon>Copepoda</taxon>
        <taxon>Siphonostomatoida</taxon>
        <taxon>Caligidae</taxon>
        <taxon>Lepeophtheirus</taxon>
    </lineage>
</organism>
<sequence>MDSSTNSPIDPSQGLMGRYKDELDRINKDRQYTLWKQKIIFRFAITKSARS</sequence>
<dbReference type="EMBL" id="HACA01008594">
    <property type="protein sequence ID" value="CDW25955.1"/>
    <property type="molecule type" value="Transcribed_RNA"/>
</dbReference>
<evidence type="ECO:0000313" key="1">
    <source>
        <dbReference type="EMBL" id="CDW25955.1"/>
    </source>
</evidence>